<evidence type="ECO:0000313" key="16">
    <source>
        <dbReference type="EMBL" id="RHY27959.1"/>
    </source>
</evidence>
<dbReference type="InterPro" id="IPR036259">
    <property type="entry name" value="MFS_trans_sf"/>
</dbReference>
<accession>A0A3R6Z219</accession>
<sequence>MLPGLRTNLQVDVAAVNDVTTEKAHATVIKGSYLNLPDQTAKMLAESPLIPSGKLYQSAFVVLLGAFQYGYLLAQMAWIGFNSKACYVPPAVAKQIPPLQGQCILFPTHTSQEWTTAVTAWIVGAGVGALFSGIPADSLGRRTTLMLNTFLIIAGAFVQMLSNNILMFTIGRGISGIATGVAIVIGNLYLREVAPVSRRAFFLTLPQIMLSFGGMTVSALHFTVTSEELTWRLLFGAPIVLGLLQLCLFPCMIKSPHHLVMHKRFDHARVALSQLYTQPCDIELHLNAMIVSHEKQAVEAATASKLRLLLSAKYRRQMVVAIVMCLSQQLAGMNAIIAYSNGFFLNIGIRETRISNIIVNFGRFHDMFMAARYLDRFSRRTPLLVGLTVTLLASVGIVFTQEYPGNPVMFNATNYLAIVTVLFFVASYCFSAGSMAWLISNELFPEHMSATANSISTFFTFAAQFLIAVYYPQLMRPTAAGNFAFLIFSGCLVFFIGFVFWFVPNTNNKTSEEVTRLFYDDDKLHTMYLDKYAQNVHDVDAGRKTLETI</sequence>
<dbReference type="Proteomes" id="UP000285060">
    <property type="component" value="Unassembled WGS sequence"/>
</dbReference>
<comment type="subcellular location">
    <subcellularLocation>
        <location evidence="1">Membrane</location>
        <topology evidence="1">Multi-pass membrane protein</topology>
    </subcellularLocation>
</comment>
<evidence type="ECO:0000256" key="9">
    <source>
        <dbReference type="ARBA" id="ARBA00044656"/>
    </source>
</evidence>
<dbReference type="EMBL" id="QUSY01000670">
    <property type="protein sequence ID" value="RHY27959.1"/>
    <property type="molecule type" value="Genomic_DNA"/>
</dbReference>
<dbReference type="GO" id="GO:0016020">
    <property type="term" value="C:membrane"/>
    <property type="evidence" value="ECO:0007669"/>
    <property type="project" value="UniProtKB-SubCell"/>
</dbReference>
<dbReference type="GO" id="GO:0015149">
    <property type="term" value="F:hexose transmembrane transporter activity"/>
    <property type="evidence" value="ECO:0007669"/>
    <property type="project" value="TreeGrafter"/>
</dbReference>
<gene>
    <name evidence="16" type="ORF">DYB32_006397</name>
</gene>
<evidence type="ECO:0000256" key="4">
    <source>
        <dbReference type="ARBA" id="ARBA00022692"/>
    </source>
</evidence>
<comment type="catalytic activity">
    <reaction evidence="11">
        <text>D-glucosamine(out) = D-glucosamine(in)</text>
        <dbReference type="Rhea" id="RHEA:78423"/>
        <dbReference type="ChEBI" id="CHEBI:58723"/>
    </reaction>
    <physiologicalReaction direction="left-to-right" evidence="11">
        <dbReference type="Rhea" id="RHEA:78424"/>
    </physiologicalReaction>
</comment>
<feature type="transmembrane region" description="Helical" evidence="14">
    <location>
        <begin position="202"/>
        <end position="224"/>
    </location>
</feature>
<evidence type="ECO:0000256" key="2">
    <source>
        <dbReference type="ARBA" id="ARBA00011738"/>
    </source>
</evidence>
<comment type="catalytic activity">
    <reaction evidence="10">
        <text>D-mannose(out) = D-mannose(in)</text>
        <dbReference type="Rhea" id="RHEA:78391"/>
        <dbReference type="ChEBI" id="CHEBI:4208"/>
    </reaction>
    <physiologicalReaction direction="left-to-right" evidence="10">
        <dbReference type="Rhea" id="RHEA:78392"/>
    </physiologicalReaction>
</comment>
<evidence type="ECO:0000259" key="15">
    <source>
        <dbReference type="PROSITE" id="PS50850"/>
    </source>
</evidence>
<evidence type="ECO:0000256" key="7">
    <source>
        <dbReference type="ARBA" id="ARBA00044637"/>
    </source>
</evidence>
<dbReference type="InterPro" id="IPR020846">
    <property type="entry name" value="MFS_dom"/>
</dbReference>
<evidence type="ECO:0000256" key="12">
    <source>
        <dbReference type="ARBA" id="ARBA00044710"/>
    </source>
</evidence>
<name>A0A3R6Z219_9STRA</name>
<proteinExistence type="predicted"/>
<comment type="subunit">
    <text evidence="2">Homodimer.</text>
</comment>
<evidence type="ECO:0000313" key="17">
    <source>
        <dbReference type="Proteomes" id="UP000285060"/>
    </source>
</evidence>
<dbReference type="InterPro" id="IPR005828">
    <property type="entry name" value="MFS_sugar_transport-like"/>
</dbReference>
<evidence type="ECO:0000256" key="8">
    <source>
        <dbReference type="ARBA" id="ARBA00044648"/>
    </source>
</evidence>
<dbReference type="PANTHER" id="PTHR23503:SF8">
    <property type="entry name" value="FACILITATED GLUCOSE TRANSPORTER PROTEIN 1"/>
    <property type="match status" value="1"/>
</dbReference>
<protein>
    <recommendedName>
        <fullName evidence="13">Hexose transporter 1</fullName>
    </recommendedName>
</protein>
<evidence type="ECO:0000256" key="11">
    <source>
        <dbReference type="ARBA" id="ARBA00044668"/>
    </source>
</evidence>
<feature type="transmembrane region" description="Helical" evidence="14">
    <location>
        <begin position="451"/>
        <end position="471"/>
    </location>
</feature>
<feature type="transmembrane region" description="Helical" evidence="14">
    <location>
        <begin position="415"/>
        <end position="439"/>
    </location>
</feature>
<dbReference type="SUPFAM" id="SSF103473">
    <property type="entry name" value="MFS general substrate transporter"/>
    <property type="match status" value="1"/>
</dbReference>
<evidence type="ECO:0000256" key="1">
    <source>
        <dbReference type="ARBA" id="ARBA00004141"/>
    </source>
</evidence>
<keyword evidence="6 14" id="KW-0472">Membrane</keyword>
<keyword evidence="3" id="KW-0813">Transport</keyword>
<comment type="catalytic activity">
    <reaction evidence="12">
        <text>D-fructose(out) = D-fructose(in)</text>
        <dbReference type="Rhea" id="RHEA:60372"/>
        <dbReference type="ChEBI" id="CHEBI:37721"/>
    </reaction>
    <physiologicalReaction direction="left-to-right" evidence="12">
        <dbReference type="Rhea" id="RHEA:60373"/>
    </physiologicalReaction>
</comment>
<feature type="transmembrane region" description="Helical" evidence="14">
    <location>
        <begin position="230"/>
        <end position="253"/>
    </location>
</feature>
<evidence type="ECO:0000256" key="3">
    <source>
        <dbReference type="ARBA" id="ARBA00022448"/>
    </source>
</evidence>
<dbReference type="PROSITE" id="PS00216">
    <property type="entry name" value="SUGAR_TRANSPORT_1"/>
    <property type="match status" value="1"/>
</dbReference>
<comment type="catalytic activity">
    <reaction evidence="7">
        <text>D-galactose(in) = D-galactose(out)</text>
        <dbReference type="Rhea" id="RHEA:34915"/>
        <dbReference type="ChEBI" id="CHEBI:4139"/>
    </reaction>
    <physiologicalReaction direction="right-to-left" evidence="7">
        <dbReference type="Rhea" id="RHEA:34917"/>
    </physiologicalReaction>
</comment>
<feature type="transmembrane region" description="Helical" evidence="14">
    <location>
        <begin position="145"/>
        <end position="162"/>
    </location>
</feature>
<dbReference type="InterPro" id="IPR005829">
    <property type="entry name" value="Sugar_transporter_CS"/>
</dbReference>
<organism evidence="16 17">
    <name type="scientific">Aphanomyces invadans</name>
    <dbReference type="NCBI Taxonomy" id="157072"/>
    <lineage>
        <taxon>Eukaryota</taxon>
        <taxon>Sar</taxon>
        <taxon>Stramenopiles</taxon>
        <taxon>Oomycota</taxon>
        <taxon>Saprolegniomycetes</taxon>
        <taxon>Saprolegniales</taxon>
        <taxon>Verrucalvaceae</taxon>
        <taxon>Aphanomyces</taxon>
    </lineage>
</organism>
<dbReference type="PANTHER" id="PTHR23503">
    <property type="entry name" value="SOLUTE CARRIER FAMILY 2"/>
    <property type="match status" value="1"/>
</dbReference>
<reference evidence="16 17" key="1">
    <citation type="submission" date="2018-08" db="EMBL/GenBank/DDBJ databases">
        <title>Aphanomyces genome sequencing and annotation.</title>
        <authorList>
            <person name="Minardi D."/>
            <person name="Oidtmann B."/>
            <person name="Van Der Giezen M."/>
            <person name="Studholme D.J."/>
        </authorList>
    </citation>
    <scope>NUCLEOTIDE SEQUENCE [LARGE SCALE GENOMIC DNA]</scope>
    <source>
        <strain evidence="16 17">NJM0002</strain>
    </source>
</reference>
<comment type="catalytic activity">
    <reaction evidence="8">
        <text>D-glucose(out) = D-glucose(in)</text>
        <dbReference type="Rhea" id="RHEA:60376"/>
        <dbReference type="ChEBI" id="CHEBI:4167"/>
    </reaction>
    <physiologicalReaction direction="left-to-right" evidence="8">
        <dbReference type="Rhea" id="RHEA:60377"/>
    </physiologicalReaction>
</comment>
<feature type="transmembrane region" description="Helical" evidence="14">
    <location>
        <begin position="483"/>
        <end position="503"/>
    </location>
</feature>
<keyword evidence="5 14" id="KW-1133">Transmembrane helix</keyword>
<dbReference type="Pfam" id="PF00083">
    <property type="entry name" value="Sugar_tr"/>
    <property type="match status" value="1"/>
</dbReference>
<evidence type="ECO:0000256" key="13">
    <source>
        <dbReference type="ARBA" id="ARBA00044780"/>
    </source>
</evidence>
<evidence type="ECO:0000256" key="6">
    <source>
        <dbReference type="ARBA" id="ARBA00023136"/>
    </source>
</evidence>
<comment type="catalytic activity">
    <reaction evidence="9">
        <text>D-xylose(out) = D-xylose(in)</text>
        <dbReference type="Rhea" id="RHEA:78427"/>
        <dbReference type="ChEBI" id="CHEBI:53455"/>
    </reaction>
    <physiologicalReaction direction="left-to-right" evidence="9">
        <dbReference type="Rhea" id="RHEA:78428"/>
    </physiologicalReaction>
</comment>
<keyword evidence="17" id="KW-1185">Reference proteome</keyword>
<dbReference type="PROSITE" id="PS50850">
    <property type="entry name" value="MFS"/>
    <property type="match status" value="1"/>
</dbReference>
<feature type="transmembrane region" description="Helical" evidence="14">
    <location>
        <begin position="383"/>
        <end position="403"/>
    </location>
</feature>
<feature type="transmembrane region" description="Helical" evidence="14">
    <location>
        <begin position="114"/>
        <end position="133"/>
    </location>
</feature>
<dbReference type="InterPro" id="IPR003663">
    <property type="entry name" value="Sugar/inositol_transpt"/>
</dbReference>
<keyword evidence="4 14" id="KW-0812">Transmembrane</keyword>
<dbReference type="PRINTS" id="PR00171">
    <property type="entry name" value="SUGRTRNSPORT"/>
</dbReference>
<dbReference type="AlphaFoldDB" id="A0A3R6Z219"/>
<feature type="domain" description="Major facilitator superfamily (MFS) profile" evidence="15">
    <location>
        <begin position="58"/>
        <end position="507"/>
    </location>
</feature>
<dbReference type="Gene3D" id="1.20.1250.20">
    <property type="entry name" value="MFS general substrate transporter like domains"/>
    <property type="match status" value="1"/>
</dbReference>
<evidence type="ECO:0000256" key="10">
    <source>
        <dbReference type="ARBA" id="ARBA00044662"/>
    </source>
</evidence>
<dbReference type="PROSITE" id="PS00217">
    <property type="entry name" value="SUGAR_TRANSPORT_2"/>
    <property type="match status" value="1"/>
</dbReference>
<feature type="transmembrane region" description="Helical" evidence="14">
    <location>
        <begin position="168"/>
        <end position="190"/>
    </location>
</feature>
<dbReference type="VEuPathDB" id="FungiDB:H310_12245"/>
<evidence type="ECO:0000256" key="14">
    <source>
        <dbReference type="SAM" id="Phobius"/>
    </source>
</evidence>
<dbReference type="InterPro" id="IPR045263">
    <property type="entry name" value="GLUT"/>
</dbReference>
<comment type="caution">
    <text evidence="16">The sequence shown here is derived from an EMBL/GenBank/DDBJ whole genome shotgun (WGS) entry which is preliminary data.</text>
</comment>
<feature type="transmembrane region" description="Helical" evidence="14">
    <location>
        <begin position="59"/>
        <end position="81"/>
    </location>
</feature>
<evidence type="ECO:0000256" key="5">
    <source>
        <dbReference type="ARBA" id="ARBA00022989"/>
    </source>
</evidence>